<comment type="catalytic activity">
    <reaction evidence="1 9">
        <text>adenosine 3',5'-bisphosphate + H2O = AMP + phosphate</text>
        <dbReference type="Rhea" id="RHEA:10040"/>
        <dbReference type="ChEBI" id="CHEBI:15377"/>
        <dbReference type="ChEBI" id="CHEBI:43474"/>
        <dbReference type="ChEBI" id="CHEBI:58343"/>
        <dbReference type="ChEBI" id="CHEBI:456215"/>
        <dbReference type="EC" id="3.1.3.7"/>
    </reaction>
</comment>
<dbReference type="GO" id="GO:0005886">
    <property type="term" value="C:plasma membrane"/>
    <property type="evidence" value="ECO:0007669"/>
    <property type="project" value="UniProtKB-SubCell"/>
</dbReference>
<dbReference type="InterPro" id="IPR050725">
    <property type="entry name" value="CysQ/Inositol_MonoPase"/>
</dbReference>
<feature type="binding site" evidence="10">
    <location>
        <position position="88"/>
    </location>
    <ligand>
        <name>Mg(2+)</name>
        <dbReference type="ChEBI" id="CHEBI:18420"/>
        <label>1</label>
        <note>catalytic</note>
    </ligand>
</feature>
<feature type="binding site" evidence="9">
    <location>
        <position position="213"/>
    </location>
    <ligand>
        <name>Mg(2+)</name>
        <dbReference type="ChEBI" id="CHEBI:18420"/>
        <label>2</label>
    </ligand>
</feature>
<evidence type="ECO:0000256" key="6">
    <source>
        <dbReference type="ARBA" id="ARBA00022801"/>
    </source>
</evidence>
<evidence type="ECO:0000313" key="12">
    <source>
        <dbReference type="Proteomes" id="UP000197065"/>
    </source>
</evidence>
<keyword evidence="6 9" id="KW-0378">Hydrolase</keyword>
<protein>
    <recommendedName>
        <fullName evidence="9">3'(2'),5'-bisphosphate nucleotidase CysQ</fullName>
        <ecNumber evidence="9">3.1.3.7</ecNumber>
    </recommendedName>
    <alternativeName>
        <fullName evidence="9">3'(2'),5-bisphosphonucleoside 3'(2')-phosphohydrolase</fullName>
    </alternativeName>
    <alternativeName>
        <fullName evidence="9">3'-phosphoadenosine 5'-phosphate phosphatase</fullName>
        <shortName evidence="9">PAP phosphatase</shortName>
    </alternativeName>
</protein>
<dbReference type="PROSITE" id="PS00629">
    <property type="entry name" value="IMP_1"/>
    <property type="match status" value="1"/>
</dbReference>
<dbReference type="Gene3D" id="3.30.540.10">
    <property type="entry name" value="Fructose-1,6-Bisphosphatase, subunit A, domain 1"/>
    <property type="match status" value="1"/>
</dbReference>
<dbReference type="Pfam" id="PF00459">
    <property type="entry name" value="Inositol_P"/>
    <property type="match status" value="1"/>
</dbReference>
<sequence>MIAPALLMPKLVSLIDRASAIVLEIYASDFDVARKEDASPVTLADEAAEALIVKELRALTPNFAIVAEEEVSAGKIPDVGQEPFWLVDPLDGTKEFISRNGEFTVNIGLVHAGLPILGVVAAPARGIVWWGAVGQGAVRRDEQGVHVIQVRPRPDMDAVAVASRSHRDADTDAFLAEEGITKTISAGSSLKFCLVAQGEADVYPRFAPTMEWDTAAGHAVLRAAGGRVSTRAGGPLLYGKAGFRNPSFLAAGA</sequence>
<gene>
    <name evidence="9" type="primary">cysQ</name>
    <name evidence="11" type="ORF">SAMN07250955_102188</name>
</gene>
<feature type="binding site" evidence="9">
    <location>
        <position position="213"/>
    </location>
    <ligand>
        <name>substrate</name>
    </ligand>
</feature>
<comment type="similarity">
    <text evidence="2 9">Belongs to the inositol monophosphatase superfamily. CysQ family.</text>
</comment>
<dbReference type="GO" id="GO:0000287">
    <property type="term" value="F:magnesium ion binding"/>
    <property type="evidence" value="ECO:0007669"/>
    <property type="project" value="UniProtKB-UniRule"/>
</dbReference>
<evidence type="ECO:0000256" key="5">
    <source>
        <dbReference type="ARBA" id="ARBA00022723"/>
    </source>
</evidence>
<dbReference type="GO" id="GO:0046854">
    <property type="term" value="P:phosphatidylinositol phosphate biosynthetic process"/>
    <property type="evidence" value="ECO:0007669"/>
    <property type="project" value="InterPro"/>
</dbReference>
<comment type="function">
    <text evidence="9">Converts adenosine-3',5'-bisphosphate (PAP) to AMP.</text>
</comment>
<dbReference type="PANTHER" id="PTHR43028">
    <property type="entry name" value="3'(2'),5'-BISPHOSPHATE NUCLEOTIDASE 1"/>
    <property type="match status" value="1"/>
</dbReference>
<accession>A0A212QPL6</accession>
<keyword evidence="4 9" id="KW-0997">Cell inner membrane</keyword>
<keyword evidence="8 9" id="KW-0472">Membrane</keyword>
<dbReference type="InterPro" id="IPR020550">
    <property type="entry name" value="Inositol_monophosphatase_CS"/>
</dbReference>
<dbReference type="EC" id="3.1.3.7" evidence="9"/>
<dbReference type="OrthoDB" id="9785695at2"/>
<feature type="binding site" evidence="10">
    <location>
        <position position="213"/>
    </location>
    <ligand>
        <name>Mg(2+)</name>
        <dbReference type="ChEBI" id="CHEBI:18420"/>
        <label>1</label>
        <note>catalytic</note>
    </ligand>
</feature>
<feature type="binding site" evidence="9">
    <location>
        <position position="90"/>
    </location>
    <ligand>
        <name>Mg(2+)</name>
        <dbReference type="ChEBI" id="CHEBI:18420"/>
        <label>1</label>
    </ligand>
</feature>
<comment type="cofactor">
    <cofactor evidence="9 10">
        <name>Mg(2+)</name>
        <dbReference type="ChEBI" id="CHEBI:18420"/>
    </cofactor>
</comment>
<feature type="binding site" evidence="10">
    <location>
        <position position="90"/>
    </location>
    <ligand>
        <name>Mg(2+)</name>
        <dbReference type="ChEBI" id="CHEBI:18420"/>
        <label>2</label>
    </ligand>
</feature>
<dbReference type="HAMAP" id="MF_02095">
    <property type="entry name" value="CysQ"/>
    <property type="match status" value="1"/>
</dbReference>
<dbReference type="PRINTS" id="PR00377">
    <property type="entry name" value="IMPHPHTASES"/>
</dbReference>
<feature type="binding site" evidence="9">
    <location>
        <position position="68"/>
    </location>
    <ligand>
        <name>substrate</name>
    </ligand>
</feature>
<evidence type="ECO:0000256" key="2">
    <source>
        <dbReference type="ARBA" id="ARBA00005289"/>
    </source>
</evidence>
<feature type="binding site" evidence="9">
    <location>
        <position position="88"/>
    </location>
    <ligand>
        <name>Mg(2+)</name>
        <dbReference type="ChEBI" id="CHEBI:18420"/>
        <label>1</label>
    </ligand>
</feature>
<dbReference type="NCBIfam" id="TIGR01331">
    <property type="entry name" value="bisphos_cysQ"/>
    <property type="match status" value="1"/>
</dbReference>
<dbReference type="SUPFAM" id="SSF56655">
    <property type="entry name" value="Carbohydrate phosphatase"/>
    <property type="match status" value="1"/>
</dbReference>
<evidence type="ECO:0000313" key="11">
    <source>
        <dbReference type="EMBL" id="SNB61338.1"/>
    </source>
</evidence>
<keyword evidence="3 9" id="KW-1003">Cell membrane</keyword>
<name>A0A212QPL6_9PROT</name>
<keyword evidence="12" id="KW-1185">Reference proteome</keyword>
<evidence type="ECO:0000256" key="10">
    <source>
        <dbReference type="PIRSR" id="PIRSR600760-2"/>
    </source>
</evidence>
<evidence type="ECO:0000256" key="4">
    <source>
        <dbReference type="ARBA" id="ARBA00022519"/>
    </source>
</evidence>
<comment type="subcellular location">
    <subcellularLocation>
        <location evidence="9">Cell inner membrane</location>
        <topology evidence="9">Peripheral membrane protein</topology>
        <orientation evidence="9">Cytoplasmic side</orientation>
    </subcellularLocation>
</comment>
<reference evidence="11 12" key="1">
    <citation type="submission" date="2017-06" db="EMBL/GenBank/DDBJ databases">
        <authorList>
            <person name="Kim H.J."/>
            <person name="Triplett B.A."/>
        </authorList>
    </citation>
    <scope>NUCLEOTIDE SEQUENCE [LARGE SCALE GENOMIC DNA]</scope>
    <source>
        <strain evidence="11 12">B29T1</strain>
    </source>
</reference>
<keyword evidence="7 9" id="KW-0460">Magnesium</keyword>
<dbReference type="Proteomes" id="UP000197065">
    <property type="component" value="Unassembled WGS sequence"/>
</dbReference>
<evidence type="ECO:0000256" key="1">
    <source>
        <dbReference type="ARBA" id="ARBA00001625"/>
    </source>
</evidence>
<dbReference type="AlphaFoldDB" id="A0A212QPL6"/>
<keyword evidence="5 9" id="KW-0479">Metal-binding</keyword>
<dbReference type="InterPro" id="IPR000760">
    <property type="entry name" value="Inositol_monophosphatase-like"/>
</dbReference>
<evidence type="ECO:0000256" key="9">
    <source>
        <dbReference type="HAMAP-Rule" id="MF_02095"/>
    </source>
</evidence>
<feature type="binding site" evidence="10">
    <location>
        <position position="68"/>
    </location>
    <ligand>
        <name>Mg(2+)</name>
        <dbReference type="ChEBI" id="CHEBI:18420"/>
        <label>1</label>
        <note>catalytic</note>
    </ligand>
</feature>
<feature type="binding site" evidence="9">
    <location>
        <position position="91"/>
    </location>
    <ligand>
        <name>Mg(2+)</name>
        <dbReference type="ChEBI" id="CHEBI:18420"/>
        <label>2</label>
    </ligand>
</feature>
<dbReference type="InterPro" id="IPR006240">
    <property type="entry name" value="CysQ"/>
</dbReference>
<evidence type="ECO:0000256" key="7">
    <source>
        <dbReference type="ARBA" id="ARBA00022842"/>
    </source>
</evidence>
<dbReference type="EMBL" id="FYEH01000002">
    <property type="protein sequence ID" value="SNB61338.1"/>
    <property type="molecule type" value="Genomic_DNA"/>
</dbReference>
<dbReference type="RefSeq" id="WP_088560047.1">
    <property type="nucleotide sequence ID" value="NZ_FYEH01000002.1"/>
</dbReference>
<dbReference type="GO" id="GO:0000103">
    <property type="term" value="P:sulfate assimilation"/>
    <property type="evidence" value="ECO:0007669"/>
    <property type="project" value="TreeGrafter"/>
</dbReference>
<feature type="binding site" evidence="9">
    <location>
        <position position="68"/>
    </location>
    <ligand>
        <name>Mg(2+)</name>
        <dbReference type="ChEBI" id="CHEBI:18420"/>
        <label>1</label>
    </ligand>
</feature>
<evidence type="ECO:0000256" key="3">
    <source>
        <dbReference type="ARBA" id="ARBA00022475"/>
    </source>
</evidence>
<dbReference type="PANTHER" id="PTHR43028:SF5">
    <property type="entry name" value="3'(2'),5'-BISPHOSPHATE NUCLEOTIDASE 1"/>
    <property type="match status" value="1"/>
</dbReference>
<organism evidence="11 12">
    <name type="scientific">Arboricoccus pini</name>
    <dbReference type="NCBI Taxonomy" id="1963835"/>
    <lineage>
        <taxon>Bacteria</taxon>
        <taxon>Pseudomonadati</taxon>
        <taxon>Pseudomonadota</taxon>
        <taxon>Alphaproteobacteria</taxon>
        <taxon>Geminicoccales</taxon>
        <taxon>Geminicoccaceae</taxon>
        <taxon>Arboricoccus</taxon>
    </lineage>
</organism>
<dbReference type="CDD" id="cd01638">
    <property type="entry name" value="CysQ"/>
    <property type="match status" value="1"/>
</dbReference>
<dbReference type="GO" id="GO:0008441">
    <property type="term" value="F:3'(2'),5'-bisphosphate nucleotidase activity"/>
    <property type="evidence" value="ECO:0007669"/>
    <property type="project" value="UniProtKB-UniRule"/>
</dbReference>
<evidence type="ECO:0000256" key="8">
    <source>
        <dbReference type="ARBA" id="ARBA00023136"/>
    </source>
</evidence>
<feature type="binding site" evidence="9">
    <location>
        <begin position="90"/>
        <end position="93"/>
    </location>
    <ligand>
        <name>substrate</name>
    </ligand>
</feature>
<dbReference type="Gene3D" id="3.40.190.80">
    <property type="match status" value="1"/>
</dbReference>
<dbReference type="GO" id="GO:0050427">
    <property type="term" value="P:3'-phosphoadenosine 5'-phosphosulfate metabolic process"/>
    <property type="evidence" value="ECO:0007669"/>
    <property type="project" value="TreeGrafter"/>
</dbReference>
<dbReference type="PROSITE" id="PS00630">
    <property type="entry name" value="IMP_2"/>
    <property type="match status" value="1"/>
</dbReference>
<feature type="binding site" evidence="10">
    <location>
        <position position="91"/>
    </location>
    <ligand>
        <name>Mg(2+)</name>
        <dbReference type="ChEBI" id="CHEBI:18420"/>
        <label>1</label>
        <note>catalytic</note>
    </ligand>
</feature>
<dbReference type="InterPro" id="IPR020583">
    <property type="entry name" value="Inositol_monoP_metal-BS"/>
</dbReference>
<proteinExistence type="inferred from homology"/>
<feature type="binding site" evidence="9">
    <location>
        <position position="88"/>
    </location>
    <ligand>
        <name>Mg(2+)</name>
        <dbReference type="ChEBI" id="CHEBI:18420"/>
        <label>2</label>
    </ligand>
</feature>